<keyword evidence="2 7" id="KW-0597">Phosphoprotein</keyword>
<dbReference type="GO" id="GO:0032993">
    <property type="term" value="C:protein-DNA complex"/>
    <property type="evidence" value="ECO:0007669"/>
    <property type="project" value="TreeGrafter"/>
</dbReference>
<evidence type="ECO:0000259" key="10">
    <source>
        <dbReference type="PROSITE" id="PS51755"/>
    </source>
</evidence>
<dbReference type="SUPFAM" id="SSF52172">
    <property type="entry name" value="CheY-like"/>
    <property type="match status" value="1"/>
</dbReference>
<evidence type="ECO:0000256" key="3">
    <source>
        <dbReference type="ARBA" id="ARBA00023012"/>
    </source>
</evidence>
<dbReference type="Gene3D" id="3.40.50.2300">
    <property type="match status" value="1"/>
</dbReference>
<evidence type="ECO:0000313" key="11">
    <source>
        <dbReference type="EMBL" id="NEW08575.1"/>
    </source>
</evidence>
<dbReference type="GO" id="GO:0000156">
    <property type="term" value="F:phosphorelay response regulator activity"/>
    <property type="evidence" value="ECO:0007669"/>
    <property type="project" value="TreeGrafter"/>
</dbReference>
<dbReference type="SUPFAM" id="SSF46894">
    <property type="entry name" value="C-terminal effector domain of the bipartite response regulators"/>
    <property type="match status" value="1"/>
</dbReference>
<dbReference type="Pfam" id="PF00486">
    <property type="entry name" value="Trans_reg_C"/>
    <property type="match status" value="1"/>
</dbReference>
<dbReference type="PANTHER" id="PTHR48111">
    <property type="entry name" value="REGULATOR OF RPOS"/>
    <property type="match status" value="1"/>
</dbReference>
<feature type="domain" description="Response regulatory" evidence="9">
    <location>
        <begin position="5"/>
        <end position="118"/>
    </location>
</feature>
<reference evidence="11" key="1">
    <citation type="submission" date="2020-02" db="EMBL/GenBank/DDBJ databases">
        <authorList>
            <person name="Shen X.-R."/>
            <person name="Zhang Y.-X."/>
        </authorList>
    </citation>
    <scope>NUCLEOTIDE SEQUENCE</scope>
    <source>
        <strain evidence="11">SYP-B3998</strain>
    </source>
</reference>
<protein>
    <submittedName>
        <fullName evidence="11">Response regulator transcription factor</fullName>
    </submittedName>
</protein>
<keyword evidence="3" id="KW-0902">Two-component regulatory system</keyword>
<evidence type="ECO:0000259" key="9">
    <source>
        <dbReference type="PROSITE" id="PS50110"/>
    </source>
</evidence>
<dbReference type="PROSITE" id="PS51755">
    <property type="entry name" value="OMPR_PHOB"/>
    <property type="match status" value="1"/>
</dbReference>
<keyword evidence="6" id="KW-0804">Transcription</keyword>
<proteinExistence type="predicted"/>
<feature type="modified residue" description="4-aspartylphosphate" evidence="7">
    <location>
        <position position="54"/>
    </location>
</feature>
<feature type="domain" description="OmpR/PhoB-type" evidence="10">
    <location>
        <begin position="135"/>
        <end position="234"/>
    </location>
</feature>
<dbReference type="CDD" id="cd17574">
    <property type="entry name" value="REC_OmpR"/>
    <property type="match status" value="1"/>
</dbReference>
<dbReference type="EMBL" id="JAAIKC010000010">
    <property type="protein sequence ID" value="NEW08575.1"/>
    <property type="molecule type" value="Genomic_DNA"/>
</dbReference>
<dbReference type="Pfam" id="PF00072">
    <property type="entry name" value="Response_reg"/>
    <property type="match status" value="1"/>
</dbReference>
<organism evidence="11">
    <name type="scientific">Paenibacillus sp. SYP-B3998</name>
    <dbReference type="NCBI Taxonomy" id="2678564"/>
    <lineage>
        <taxon>Bacteria</taxon>
        <taxon>Bacillati</taxon>
        <taxon>Bacillota</taxon>
        <taxon>Bacilli</taxon>
        <taxon>Bacillales</taxon>
        <taxon>Paenibacillaceae</taxon>
        <taxon>Paenibacillus</taxon>
    </lineage>
</organism>
<sequence>MAGEHIMLVEDEEDIRELVRLYLVKEGYRVSVAENGEQAMELASKERFDLFVLDIMLPDANGMELCRRIRANSNAIILFLTCKRESDDIIAGLENGADDYVVKPFNPKMLVARVTGHLRRSVLAAASQAGRRKDGQLWRHGRLEVDFGNYDVRVDGDVVPMYAKEKQLLTFFIENPNHVFNVGQLYDRIWGWDRESDERTVMVHIRNLRKKIEEDPGNPRYVVTVRGFGYKFCLE</sequence>
<dbReference type="InterPro" id="IPR039420">
    <property type="entry name" value="WalR-like"/>
</dbReference>
<evidence type="ECO:0000256" key="4">
    <source>
        <dbReference type="ARBA" id="ARBA00023015"/>
    </source>
</evidence>
<dbReference type="InterPro" id="IPR001789">
    <property type="entry name" value="Sig_transdc_resp-reg_receiver"/>
</dbReference>
<dbReference type="SMART" id="SM00862">
    <property type="entry name" value="Trans_reg_C"/>
    <property type="match status" value="1"/>
</dbReference>
<evidence type="ECO:0000256" key="2">
    <source>
        <dbReference type="ARBA" id="ARBA00022553"/>
    </source>
</evidence>
<accession>A0A6G4A2G8</accession>
<feature type="DNA-binding region" description="OmpR/PhoB-type" evidence="8">
    <location>
        <begin position="135"/>
        <end position="234"/>
    </location>
</feature>
<evidence type="ECO:0000256" key="5">
    <source>
        <dbReference type="ARBA" id="ARBA00023125"/>
    </source>
</evidence>
<comment type="subcellular location">
    <subcellularLocation>
        <location evidence="1">Cytoplasm</location>
    </subcellularLocation>
</comment>
<dbReference type="Gene3D" id="1.10.10.10">
    <property type="entry name" value="Winged helix-like DNA-binding domain superfamily/Winged helix DNA-binding domain"/>
    <property type="match status" value="1"/>
</dbReference>
<dbReference type="PANTHER" id="PTHR48111:SF40">
    <property type="entry name" value="PHOSPHATE REGULON TRANSCRIPTIONAL REGULATORY PROTEIN PHOB"/>
    <property type="match status" value="1"/>
</dbReference>
<name>A0A6G4A2G8_9BACL</name>
<keyword evidence="4" id="KW-0805">Transcription regulation</keyword>
<keyword evidence="5 8" id="KW-0238">DNA-binding</keyword>
<comment type="caution">
    <text evidence="11">The sequence shown here is derived from an EMBL/GenBank/DDBJ whole genome shotgun (WGS) entry which is preliminary data.</text>
</comment>
<gene>
    <name evidence="11" type="ORF">GK047_21480</name>
</gene>
<evidence type="ECO:0000256" key="6">
    <source>
        <dbReference type="ARBA" id="ARBA00023163"/>
    </source>
</evidence>
<dbReference type="FunFam" id="3.40.50.2300:FF:000001">
    <property type="entry name" value="DNA-binding response regulator PhoB"/>
    <property type="match status" value="1"/>
</dbReference>
<evidence type="ECO:0000256" key="1">
    <source>
        <dbReference type="ARBA" id="ARBA00004496"/>
    </source>
</evidence>
<dbReference type="InterPro" id="IPR016032">
    <property type="entry name" value="Sig_transdc_resp-reg_C-effctor"/>
</dbReference>
<evidence type="ECO:0000256" key="8">
    <source>
        <dbReference type="PROSITE-ProRule" id="PRU01091"/>
    </source>
</evidence>
<dbReference type="InterPro" id="IPR001867">
    <property type="entry name" value="OmpR/PhoB-type_DNA-bd"/>
</dbReference>
<dbReference type="GO" id="GO:0000976">
    <property type="term" value="F:transcription cis-regulatory region binding"/>
    <property type="evidence" value="ECO:0007669"/>
    <property type="project" value="TreeGrafter"/>
</dbReference>
<dbReference type="PROSITE" id="PS50110">
    <property type="entry name" value="RESPONSE_REGULATORY"/>
    <property type="match status" value="1"/>
</dbReference>
<dbReference type="RefSeq" id="WP_163951579.1">
    <property type="nucleotide sequence ID" value="NZ_JAAIKC010000010.1"/>
</dbReference>
<dbReference type="InterPro" id="IPR011006">
    <property type="entry name" value="CheY-like_superfamily"/>
</dbReference>
<evidence type="ECO:0000256" key="7">
    <source>
        <dbReference type="PROSITE-ProRule" id="PRU00169"/>
    </source>
</evidence>
<dbReference type="CDD" id="cd00383">
    <property type="entry name" value="trans_reg_C"/>
    <property type="match status" value="1"/>
</dbReference>
<dbReference type="FunFam" id="1.10.10.10:FF:000018">
    <property type="entry name" value="DNA-binding response regulator ResD"/>
    <property type="match status" value="1"/>
</dbReference>
<dbReference type="SMART" id="SM00448">
    <property type="entry name" value="REC"/>
    <property type="match status" value="1"/>
</dbReference>
<dbReference type="GO" id="GO:0006355">
    <property type="term" value="P:regulation of DNA-templated transcription"/>
    <property type="evidence" value="ECO:0007669"/>
    <property type="project" value="InterPro"/>
</dbReference>
<dbReference type="AlphaFoldDB" id="A0A6G4A2G8"/>
<dbReference type="InterPro" id="IPR036388">
    <property type="entry name" value="WH-like_DNA-bd_sf"/>
</dbReference>
<dbReference type="GO" id="GO:0005829">
    <property type="term" value="C:cytosol"/>
    <property type="evidence" value="ECO:0007669"/>
    <property type="project" value="TreeGrafter"/>
</dbReference>